<reference evidence="2 3" key="1">
    <citation type="submission" date="2023-08" db="EMBL/GenBank/DDBJ databases">
        <title>Black Yeasts Isolated from many extreme environments.</title>
        <authorList>
            <person name="Coleine C."/>
            <person name="Stajich J.E."/>
            <person name="Selbmann L."/>
        </authorList>
    </citation>
    <scope>NUCLEOTIDE SEQUENCE [LARGE SCALE GENOMIC DNA]</scope>
    <source>
        <strain evidence="2 3">CCFEE 5935</strain>
    </source>
</reference>
<dbReference type="GeneID" id="89921377"/>
<keyword evidence="3" id="KW-1185">Reference proteome</keyword>
<dbReference type="AlphaFoldDB" id="A0AAV9PLK3"/>
<accession>A0AAV9PLK3</accession>
<dbReference type="RefSeq" id="XP_064663527.1">
    <property type="nucleotide sequence ID" value="XM_064797293.1"/>
</dbReference>
<dbReference type="EMBL" id="JAVRRT010000001">
    <property type="protein sequence ID" value="KAK5174889.1"/>
    <property type="molecule type" value="Genomic_DNA"/>
</dbReference>
<proteinExistence type="predicted"/>
<feature type="compositionally biased region" description="Basic and acidic residues" evidence="1">
    <location>
        <begin position="70"/>
        <end position="79"/>
    </location>
</feature>
<feature type="region of interest" description="Disordered" evidence="1">
    <location>
        <begin position="51"/>
        <end position="79"/>
    </location>
</feature>
<dbReference type="Proteomes" id="UP001337655">
    <property type="component" value="Unassembled WGS sequence"/>
</dbReference>
<sequence length="135" mass="16055">MSTSHQSTEPYTKAEKDWLKQKFDGEFKFLQTQGLSIYKEEDREEGRTIARALRANDDEDDEEEEEEKEENQFLKDLEEDPMSHLADHHFSEKQLEWIEKHYRHSGNFMFSHVLKAFDDEDCEEAVAMVAAFMED</sequence>
<protein>
    <submittedName>
        <fullName evidence="2">Uncharacterized protein</fullName>
    </submittedName>
</protein>
<evidence type="ECO:0000313" key="3">
    <source>
        <dbReference type="Proteomes" id="UP001337655"/>
    </source>
</evidence>
<evidence type="ECO:0000256" key="1">
    <source>
        <dbReference type="SAM" id="MobiDB-lite"/>
    </source>
</evidence>
<name>A0AAV9PLK3_9PEZI</name>
<organism evidence="2 3">
    <name type="scientific">Saxophila tyrrhenica</name>
    <dbReference type="NCBI Taxonomy" id="1690608"/>
    <lineage>
        <taxon>Eukaryota</taxon>
        <taxon>Fungi</taxon>
        <taxon>Dikarya</taxon>
        <taxon>Ascomycota</taxon>
        <taxon>Pezizomycotina</taxon>
        <taxon>Dothideomycetes</taxon>
        <taxon>Dothideomycetidae</taxon>
        <taxon>Mycosphaerellales</taxon>
        <taxon>Extremaceae</taxon>
        <taxon>Saxophila</taxon>
    </lineage>
</organism>
<evidence type="ECO:0000313" key="2">
    <source>
        <dbReference type="EMBL" id="KAK5174889.1"/>
    </source>
</evidence>
<comment type="caution">
    <text evidence="2">The sequence shown here is derived from an EMBL/GenBank/DDBJ whole genome shotgun (WGS) entry which is preliminary data.</text>
</comment>
<gene>
    <name evidence="2" type="ORF">LTR77_000025</name>
</gene>
<feature type="compositionally biased region" description="Acidic residues" evidence="1">
    <location>
        <begin position="57"/>
        <end position="69"/>
    </location>
</feature>